<reference evidence="1 2" key="1">
    <citation type="submission" date="2019-07" db="EMBL/GenBank/DDBJ databases">
        <authorList>
            <person name="Hibberd C M."/>
            <person name="Gehrig L. J."/>
            <person name="Chang H.-W."/>
            <person name="Venkatesh S."/>
        </authorList>
    </citation>
    <scope>NUCLEOTIDE SEQUENCE [LARGE SCALE GENOMIC DNA]</scope>
    <source>
        <strain evidence="1">Ruminococcus_torques_SSTS_Bg7063</strain>
    </source>
</reference>
<proteinExistence type="predicted"/>
<dbReference type="RefSeq" id="WP_117568067.1">
    <property type="nucleotide sequence ID" value="NZ_CABHNA010000065.1"/>
</dbReference>
<gene>
    <name evidence="1" type="ORF">RTSSTS7063_01924</name>
</gene>
<evidence type="ECO:0000313" key="1">
    <source>
        <dbReference type="EMBL" id="VUX13796.1"/>
    </source>
</evidence>
<name>A0A564U2Q3_9FIRM</name>
<protein>
    <recommendedName>
        <fullName evidence="3">Sulfotransferase domain-containing protein</fullName>
    </recommendedName>
</protein>
<keyword evidence="2" id="KW-1185">Reference proteome</keyword>
<dbReference type="AlphaFoldDB" id="A0A564U2Q3"/>
<evidence type="ECO:0008006" key="3">
    <source>
        <dbReference type="Google" id="ProtNLM"/>
    </source>
</evidence>
<dbReference type="EMBL" id="CABHNA010000065">
    <property type="protein sequence ID" value="VUX13796.1"/>
    <property type="molecule type" value="Genomic_DNA"/>
</dbReference>
<dbReference type="InterPro" id="IPR027417">
    <property type="entry name" value="P-loop_NTPase"/>
</dbReference>
<evidence type="ECO:0000313" key="2">
    <source>
        <dbReference type="Proteomes" id="UP000363661"/>
    </source>
</evidence>
<dbReference type="Gene3D" id="3.40.50.300">
    <property type="entry name" value="P-loop containing nucleotide triphosphate hydrolases"/>
    <property type="match status" value="1"/>
</dbReference>
<sequence>MRIISCASYYGTGSSAITNYLEEFENCKSLSDYEFRFLYDPDGVSDLEFHIVENHHRHNSGYALKRYEKFAKQLGNPYFKKYEYYFDGKWKSLTQEYIDKLTEFKYTGYWHQDVTDRGLLFYIWKRCLNKLLQKTIWRNQKERSLNELPKEITYCSYPPEEKFLEYTREYTDKLFEAANREQMDNLMIDQVVPPSNLKRYLRYFSNINVFVVDRDPRDVYLAEKYIYKGRIAPTESVELFCKWYEYTRRHRKTEKYDETKVMFVQFENLIYKYEQTTEKIREWLGLEKESHKYVRERFNPDISIKNTRLWEKIPGVSEDMKYIEEHLAEYLYPYKEN</sequence>
<dbReference type="Proteomes" id="UP000363661">
    <property type="component" value="Unassembled WGS sequence"/>
</dbReference>
<organism evidence="1 2">
    <name type="scientific">[Ruminococcus] torques</name>
    <dbReference type="NCBI Taxonomy" id="33039"/>
    <lineage>
        <taxon>Bacteria</taxon>
        <taxon>Bacillati</taxon>
        <taxon>Bacillota</taxon>
        <taxon>Clostridia</taxon>
        <taxon>Lachnospirales</taxon>
        <taxon>Lachnospiraceae</taxon>
        <taxon>Mediterraneibacter</taxon>
    </lineage>
</organism>
<dbReference type="SUPFAM" id="SSF52540">
    <property type="entry name" value="P-loop containing nucleoside triphosphate hydrolases"/>
    <property type="match status" value="1"/>
</dbReference>
<accession>A0A564U2Q3</accession>